<dbReference type="Gene3D" id="2.60.120.10">
    <property type="entry name" value="Jelly Rolls"/>
    <property type="match status" value="2"/>
</dbReference>
<sequence length="410" mass="45073">MPVQSVIPLKCYCNNYPWGNQAAASLAARMCKAHNPDFTIEADKCYAEMWMATYPELPSYALDSGEDLQQILNNNKEKLIGKTVLSKFGADLPFLPKILSIAKALPLQIHPNIELSKKLHEEDPENFTDTNHKPEIAVALSKFEVFVGFKPKEDIQKLMELDSLKQFLPSGDAGGEPTNETLKKVCANMLKASEDTVKEVEDALAKLTKEQLGQNQSYILDLLPRLQAQYTKADPGTLVALILMNFLTLSAGEALYVPADGIHAYLSGDIVECMARSNNVLNTGFCPPAERNSIDLFTKVLTFKVHDPKEPILQRLDSEKSSSGRTAAFKPPMSEFNMLVTELQKGEQETVKPVNGPGIMFVTRGAGDMRAGGDAFQPKEGSIYFVGQGVDVELNASSDDGLTVYRAYAE</sequence>
<dbReference type="EC" id="5.3.1.8" evidence="5"/>
<evidence type="ECO:0000256" key="3">
    <source>
        <dbReference type="ARBA" id="ARBA00004666"/>
    </source>
</evidence>
<evidence type="ECO:0000256" key="2">
    <source>
        <dbReference type="ARBA" id="ARBA00002564"/>
    </source>
</evidence>
<dbReference type="InterPro" id="IPR001250">
    <property type="entry name" value="Man6P_Isoase-1"/>
</dbReference>
<evidence type="ECO:0000313" key="14">
    <source>
        <dbReference type="EMBL" id="KPI39342.1"/>
    </source>
</evidence>
<dbReference type="AlphaFoldDB" id="A0A0N1H3C2"/>
<dbReference type="Pfam" id="PF20511">
    <property type="entry name" value="PMI_typeI_cat"/>
    <property type="match status" value="1"/>
</dbReference>
<comment type="catalytic activity">
    <reaction evidence="1">
        <text>D-mannose 6-phosphate = D-fructose 6-phosphate</text>
        <dbReference type="Rhea" id="RHEA:12356"/>
        <dbReference type="ChEBI" id="CHEBI:58735"/>
        <dbReference type="ChEBI" id="CHEBI:61527"/>
        <dbReference type="EC" id="5.3.1.8"/>
    </reaction>
</comment>
<comment type="cofactor">
    <cofactor evidence="12">
        <name>Zn(2+)</name>
        <dbReference type="ChEBI" id="CHEBI:29105"/>
    </cofactor>
    <text evidence="12">Binds 1 zinc ion per subunit.</text>
</comment>
<feature type="binding site" evidence="12">
    <location>
        <position position="110"/>
    </location>
    <ligand>
        <name>Zn(2+)</name>
        <dbReference type="ChEBI" id="CHEBI:29105"/>
    </ligand>
</feature>
<dbReference type="GO" id="GO:0008270">
    <property type="term" value="F:zinc ion binding"/>
    <property type="evidence" value="ECO:0007669"/>
    <property type="project" value="InterPro"/>
</dbReference>
<dbReference type="GO" id="GO:0004476">
    <property type="term" value="F:mannose-6-phosphate isomerase activity"/>
    <property type="evidence" value="ECO:0007669"/>
    <property type="project" value="UniProtKB-EC"/>
</dbReference>
<dbReference type="InterPro" id="IPR011051">
    <property type="entry name" value="RmlC_Cupin_sf"/>
</dbReference>
<dbReference type="PIRSF" id="PIRSF001480">
    <property type="entry name" value="Mannose-6-phosphate_isomerase"/>
    <property type="match status" value="1"/>
</dbReference>
<dbReference type="PANTHER" id="PTHR10309">
    <property type="entry name" value="MANNOSE-6-PHOSPHATE ISOMERASE"/>
    <property type="match status" value="1"/>
</dbReference>
<dbReference type="OrthoDB" id="6605218at2759"/>
<evidence type="ECO:0000256" key="1">
    <source>
        <dbReference type="ARBA" id="ARBA00000757"/>
    </source>
</evidence>
<reference evidence="14 15" key="1">
    <citation type="submission" date="2015-06" db="EMBL/GenBank/DDBJ databases">
        <title>Draft genome of the ant-associated black yeast Phialophora attae CBS 131958.</title>
        <authorList>
            <person name="Moreno L.F."/>
            <person name="Stielow B.J."/>
            <person name="de Hoog S."/>
            <person name="Vicente V.A."/>
            <person name="Weiss V.A."/>
            <person name="de Vries M."/>
            <person name="Cruz L.M."/>
            <person name="Souza E.M."/>
        </authorList>
    </citation>
    <scope>NUCLEOTIDE SEQUENCE [LARGE SCALE GENOMIC DNA]</scope>
    <source>
        <strain evidence="14 15">CBS 131958</strain>
    </source>
</reference>
<evidence type="ECO:0000256" key="7">
    <source>
        <dbReference type="ARBA" id="ARBA00022723"/>
    </source>
</evidence>
<dbReference type="CDD" id="cd07011">
    <property type="entry name" value="cupin_PMI_type_I_N"/>
    <property type="match status" value="1"/>
</dbReference>
<dbReference type="GO" id="GO:0005975">
    <property type="term" value="P:carbohydrate metabolic process"/>
    <property type="evidence" value="ECO:0007669"/>
    <property type="project" value="InterPro"/>
</dbReference>
<evidence type="ECO:0000256" key="5">
    <source>
        <dbReference type="ARBA" id="ARBA00011956"/>
    </source>
</evidence>
<dbReference type="GO" id="GO:0009298">
    <property type="term" value="P:GDP-mannose biosynthetic process"/>
    <property type="evidence" value="ECO:0007669"/>
    <property type="project" value="UniProtKB-UniPathway"/>
</dbReference>
<dbReference type="InterPro" id="IPR014710">
    <property type="entry name" value="RmlC-like_jellyroll"/>
</dbReference>
<dbReference type="InterPro" id="IPR046457">
    <property type="entry name" value="PMI_typeI_cat"/>
</dbReference>
<feature type="binding site" evidence="12">
    <location>
        <position position="263"/>
    </location>
    <ligand>
        <name>Zn(2+)</name>
        <dbReference type="ChEBI" id="CHEBI:29105"/>
    </ligand>
</feature>
<dbReference type="Gene3D" id="1.10.441.10">
    <property type="entry name" value="Phosphomannose Isomerase, domain 2"/>
    <property type="match status" value="1"/>
</dbReference>
<comment type="pathway">
    <text evidence="3">Nucleotide-sugar biosynthesis; GDP-alpha-D-mannose biosynthesis; alpha-D-mannose 1-phosphate from D-fructose 6-phosphate: step 1/2.</text>
</comment>
<evidence type="ECO:0000256" key="4">
    <source>
        <dbReference type="ARBA" id="ARBA00010772"/>
    </source>
</evidence>
<dbReference type="VEuPathDB" id="FungiDB:AB675_5060"/>
<dbReference type="EMBL" id="LFJN01000015">
    <property type="protein sequence ID" value="KPI39342.1"/>
    <property type="molecule type" value="Genomic_DNA"/>
</dbReference>
<dbReference type="InterPro" id="IPR016305">
    <property type="entry name" value="Mannose-6-P_Isomerase"/>
</dbReference>
<evidence type="ECO:0000256" key="6">
    <source>
        <dbReference type="ARBA" id="ARBA00018236"/>
    </source>
</evidence>
<evidence type="ECO:0000256" key="9">
    <source>
        <dbReference type="ARBA" id="ARBA00023235"/>
    </source>
</evidence>
<comment type="function">
    <text evidence="2">Involved in the synthesis of the GDP-mannose and dolichol-phosphate-mannose required for a number of critical mannosyl transfer reactions.</text>
</comment>
<feature type="binding site" evidence="12">
    <location>
        <position position="135"/>
    </location>
    <ligand>
        <name>Zn(2+)</name>
        <dbReference type="ChEBI" id="CHEBI:29105"/>
    </ligand>
</feature>
<comment type="caution">
    <text evidence="14">The sequence shown here is derived from an EMBL/GenBank/DDBJ whole genome shotgun (WGS) entry which is preliminary data.</text>
</comment>
<evidence type="ECO:0000256" key="10">
    <source>
        <dbReference type="ARBA" id="ARBA00029741"/>
    </source>
</evidence>
<name>A0A0N1H3C2_9EURO</name>
<keyword evidence="7 12" id="KW-0479">Metal-binding</keyword>
<keyword evidence="8 12" id="KW-0862">Zinc</keyword>
<keyword evidence="9 14" id="KW-0413">Isomerase</keyword>
<evidence type="ECO:0000259" key="13">
    <source>
        <dbReference type="Pfam" id="PF20511"/>
    </source>
</evidence>
<dbReference type="GeneID" id="28737122"/>
<dbReference type="GO" id="GO:0005829">
    <property type="term" value="C:cytosol"/>
    <property type="evidence" value="ECO:0007669"/>
    <property type="project" value="TreeGrafter"/>
</dbReference>
<feature type="domain" description="Phosphomannose isomerase type I catalytic" evidence="13">
    <location>
        <begin position="7"/>
        <end position="151"/>
    </location>
</feature>
<keyword evidence="15" id="KW-1185">Reference proteome</keyword>
<dbReference type="RefSeq" id="XP_017999305.1">
    <property type="nucleotide sequence ID" value="XM_018145242.1"/>
</dbReference>
<comment type="similarity">
    <text evidence="4">Belongs to the mannose-6-phosphate isomerase type 1 family.</text>
</comment>
<feature type="binding site" evidence="12">
    <location>
        <position position="108"/>
    </location>
    <ligand>
        <name>Zn(2+)</name>
        <dbReference type="ChEBI" id="CHEBI:29105"/>
    </ligand>
</feature>
<protein>
    <recommendedName>
        <fullName evidence="6">Mannose-6-phosphate isomerase</fullName>
        <ecNumber evidence="5">5.3.1.8</ecNumber>
    </recommendedName>
    <alternativeName>
        <fullName evidence="10">Phosphohexomutase</fullName>
    </alternativeName>
    <alternativeName>
        <fullName evidence="11">Phosphomannose isomerase</fullName>
    </alternativeName>
</protein>
<evidence type="ECO:0000256" key="12">
    <source>
        <dbReference type="PIRSR" id="PIRSR001480-2"/>
    </source>
</evidence>
<dbReference type="PRINTS" id="PR00714">
    <property type="entry name" value="MAN6PISMRASE"/>
</dbReference>
<proteinExistence type="inferred from homology"/>
<gene>
    <name evidence="14" type="ORF">AB675_5060</name>
</gene>
<accession>A0A0N1H3C2</accession>
<evidence type="ECO:0000256" key="11">
    <source>
        <dbReference type="ARBA" id="ARBA00030762"/>
    </source>
</evidence>
<dbReference type="NCBIfam" id="TIGR00218">
    <property type="entry name" value="manA"/>
    <property type="match status" value="1"/>
</dbReference>
<organism evidence="14 15">
    <name type="scientific">Cyphellophora attinorum</name>
    <dbReference type="NCBI Taxonomy" id="1664694"/>
    <lineage>
        <taxon>Eukaryota</taxon>
        <taxon>Fungi</taxon>
        <taxon>Dikarya</taxon>
        <taxon>Ascomycota</taxon>
        <taxon>Pezizomycotina</taxon>
        <taxon>Eurotiomycetes</taxon>
        <taxon>Chaetothyriomycetidae</taxon>
        <taxon>Chaetothyriales</taxon>
        <taxon>Cyphellophoraceae</taxon>
        <taxon>Cyphellophora</taxon>
    </lineage>
</organism>
<dbReference type="STRING" id="1664694.A0A0N1H3C2"/>
<dbReference type="PANTHER" id="PTHR10309:SF4">
    <property type="entry name" value="MANNOSE-6-PHOSPHATE ISOMERASE"/>
    <property type="match status" value="1"/>
</dbReference>
<evidence type="ECO:0000313" key="15">
    <source>
        <dbReference type="Proteomes" id="UP000038010"/>
    </source>
</evidence>
<dbReference type="Proteomes" id="UP000038010">
    <property type="component" value="Unassembled WGS sequence"/>
</dbReference>
<evidence type="ECO:0000256" key="8">
    <source>
        <dbReference type="ARBA" id="ARBA00022833"/>
    </source>
</evidence>
<dbReference type="UniPathway" id="UPA00126">
    <property type="reaction ID" value="UER00423"/>
</dbReference>
<dbReference type="SUPFAM" id="SSF51182">
    <property type="entry name" value="RmlC-like cupins"/>
    <property type="match status" value="1"/>
</dbReference>